<proteinExistence type="predicted"/>
<dbReference type="OrthoDB" id="1748414at2759"/>
<evidence type="ECO:0000313" key="2">
    <source>
        <dbReference type="EMBL" id="CAA0818301.1"/>
    </source>
</evidence>
<name>A0A9N7N041_STRHE</name>
<dbReference type="PANTHER" id="PTHR33116">
    <property type="entry name" value="REVERSE TRANSCRIPTASE ZINC-BINDING DOMAIN-CONTAINING PROTEIN-RELATED-RELATED"/>
    <property type="match status" value="1"/>
</dbReference>
<protein>
    <submittedName>
        <fullName evidence="2">Uncharacterized protein</fullName>
    </submittedName>
</protein>
<feature type="compositionally biased region" description="Low complexity" evidence="1">
    <location>
        <begin position="203"/>
        <end position="219"/>
    </location>
</feature>
<comment type="caution">
    <text evidence="2">The sequence shown here is derived from an EMBL/GenBank/DDBJ whole genome shotgun (WGS) entry which is preliminary data.</text>
</comment>
<reference evidence="2" key="1">
    <citation type="submission" date="2019-12" db="EMBL/GenBank/DDBJ databases">
        <authorList>
            <person name="Scholes J."/>
        </authorList>
    </citation>
    <scope>NUCLEOTIDE SEQUENCE</scope>
</reference>
<sequence>MLGFKLVSNLGLYLGVPLLHGRSTNRVVLSQAVLSAIPYYTIQSARLPTAICEGLEKRCRRFVWGGSGGARKLSLVKWDEVCRARRDGGLGLKRQRLMNDALLMKLGWKFLTDHNALWIQVWKAKYGANPFSINHGRCSAVFQAVKKVWSHVVSGARWAVCNGRATRFWTDRWLLSGTVLLDIAVSGVPEQRRRRVESRTTAREATSGSMPSSASSLHLSRLRSR</sequence>
<evidence type="ECO:0000313" key="3">
    <source>
        <dbReference type="Proteomes" id="UP001153555"/>
    </source>
</evidence>
<keyword evidence="3" id="KW-1185">Reference proteome</keyword>
<evidence type="ECO:0000256" key="1">
    <source>
        <dbReference type="SAM" id="MobiDB-lite"/>
    </source>
</evidence>
<dbReference type="AlphaFoldDB" id="A0A9N7N041"/>
<accession>A0A9N7N041</accession>
<organism evidence="2 3">
    <name type="scientific">Striga hermonthica</name>
    <name type="common">Purple witchweed</name>
    <name type="synonym">Buchnera hermonthica</name>
    <dbReference type="NCBI Taxonomy" id="68872"/>
    <lineage>
        <taxon>Eukaryota</taxon>
        <taxon>Viridiplantae</taxon>
        <taxon>Streptophyta</taxon>
        <taxon>Embryophyta</taxon>
        <taxon>Tracheophyta</taxon>
        <taxon>Spermatophyta</taxon>
        <taxon>Magnoliopsida</taxon>
        <taxon>eudicotyledons</taxon>
        <taxon>Gunneridae</taxon>
        <taxon>Pentapetalae</taxon>
        <taxon>asterids</taxon>
        <taxon>lamiids</taxon>
        <taxon>Lamiales</taxon>
        <taxon>Orobanchaceae</taxon>
        <taxon>Buchnereae</taxon>
        <taxon>Striga</taxon>
    </lineage>
</organism>
<dbReference type="Proteomes" id="UP001153555">
    <property type="component" value="Unassembled WGS sequence"/>
</dbReference>
<feature type="region of interest" description="Disordered" evidence="1">
    <location>
        <begin position="194"/>
        <end position="225"/>
    </location>
</feature>
<dbReference type="PANTHER" id="PTHR33116:SF78">
    <property type="entry name" value="OS12G0587133 PROTEIN"/>
    <property type="match status" value="1"/>
</dbReference>
<gene>
    <name evidence="2" type="ORF">SHERM_01161</name>
</gene>
<dbReference type="EMBL" id="CACSLK010016925">
    <property type="protein sequence ID" value="CAA0818301.1"/>
    <property type="molecule type" value="Genomic_DNA"/>
</dbReference>